<proteinExistence type="predicted"/>
<dbReference type="GeneID" id="74431631"/>
<name>A0A0A8H294_9BACT</name>
<evidence type="ECO:0000313" key="1">
    <source>
        <dbReference type="EMBL" id="AJC87800.1"/>
    </source>
</evidence>
<dbReference type="STRING" id="1031564.CINS_0836"/>
<dbReference type="KEGG" id="cis:CINS_0836"/>
<protein>
    <submittedName>
        <fullName evidence="1">Uncharacterized protein</fullName>
    </submittedName>
</protein>
<dbReference type="HOGENOM" id="CLU_068431_0_0_7"/>
<accession>A0A0A8H294</accession>
<reference evidence="1 2" key="1">
    <citation type="journal article" date="2014" name="Genome Biol. Evol.">
        <title>Comparative Genomics of the Campylobacter lari Group.</title>
        <authorList>
            <person name="Miller W.G."/>
            <person name="Yee E."/>
            <person name="Chapman M.H."/>
            <person name="Smith T.P."/>
            <person name="Bono J.L."/>
            <person name="Huynh S."/>
            <person name="Parker C.T."/>
            <person name="Vandamme P."/>
            <person name="Luong K."/>
            <person name="Korlach J."/>
        </authorList>
    </citation>
    <scope>NUCLEOTIDE SEQUENCE [LARGE SCALE GENOMIC DNA]</scope>
    <source>
        <strain evidence="1 2">NCTC 12927</strain>
    </source>
</reference>
<dbReference type="EMBL" id="CP007770">
    <property type="protein sequence ID" value="AJC87800.1"/>
    <property type="molecule type" value="Genomic_DNA"/>
</dbReference>
<dbReference type="Proteomes" id="UP000031163">
    <property type="component" value="Chromosome"/>
</dbReference>
<sequence length="289" mass="34113">MIIVRPLEFIIEQNTISKDKTPLWSKENTYKINDEVSFKGYVYKSANDEDKHEEPDIYFDKWVKMRPTNENACFDDEINTQSKDNKTWSVIIDTKESFDAFAILNANISKIKIQTLDKRIIYEKSMFFKKSRTWWEYFFGKFKINKDDFIFFDYPINSKIEITFYALNDIANVGHILLGKKEKLGITIHPANLTYLNYSKTNTNEWGHTTVVDGKRAKFLEFIIALEKVHFDYYDNLIESIYNKKTLFIADESENGFKKLTTFGILKDYSAPIEDYDFLQIKLNIQGLI</sequence>
<evidence type="ECO:0000313" key="2">
    <source>
        <dbReference type="Proteomes" id="UP000031163"/>
    </source>
</evidence>
<dbReference type="RefSeq" id="WP_039650109.1">
    <property type="nucleotide sequence ID" value="NZ_CP007770.1"/>
</dbReference>
<organism evidence="1 2">
    <name type="scientific">Campylobacter insulaenigrae NCTC 12927</name>
    <dbReference type="NCBI Taxonomy" id="1031564"/>
    <lineage>
        <taxon>Bacteria</taxon>
        <taxon>Pseudomonadati</taxon>
        <taxon>Campylobacterota</taxon>
        <taxon>Epsilonproteobacteria</taxon>
        <taxon>Campylobacterales</taxon>
        <taxon>Campylobacteraceae</taxon>
        <taxon>Campylobacter</taxon>
    </lineage>
</organism>
<dbReference type="AlphaFoldDB" id="A0A0A8H294"/>
<gene>
    <name evidence="1" type="ORF">CINS_0836</name>
</gene>